<reference evidence="1 2" key="1">
    <citation type="submission" date="2015-05" db="EMBL/GenBank/DDBJ databases">
        <title>Evolution of Trichinella species and genotypes.</title>
        <authorList>
            <person name="Korhonen P.K."/>
            <person name="Edoardo P."/>
            <person name="Giuseppe L.R."/>
            <person name="Gasser R.B."/>
        </authorList>
    </citation>
    <scope>NUCLEOTIDE SEQUENCE [LARGE SCALE GENOMIC DNA]</scope>
    <source>
        <strain evidence="1">ISS10</strain>
    </source>
</reference>
<evidence type="ECO:0000313" key="2">
    <source>
        <dbReference type="Proteomes" id="UP000054721"/>
    </source>
</evidence>
<protein>
    <submittedName>
        <fullName evidence="1">Uncharacterized protein</fullName>
    </submittedName>
</protein>
<evidence type="ECO:0000313" key="1">
    <source>
        <dbReference type="EMBL" id="KRZ48965.1"/>
    </source>
</evidence>
<gene>
    <name evidence="1" type="ORF">T02_11759</name>
</gene>
<comment type="caution">
    <text evidence="1">The sequence shown here is derived from an EMBL/GenBank/DDBJ whole genome shotgun (WGS) entry which is preliminary data.</text>
</comment>
<dbReference type="Proteomes" id="UP000054721">
    <property type="component" value="Unassembled WGS sequence"/>
</dbReference>
<accession>A0A0V1KPY2</accession>
<name>A0A0V1KPY2_9BILA</name>
<dbReference type="AlphaFoldDB" id="A0A0V1KPY2"/>
<dbReference type="EMBL" id="JYDW01000346">
    <property type="protein sequence ID" value="KRZ48965.1"/>
    <property type="molecule type" value="Genomic_DNA"/>
</dbReference>
<organism evidence="1 2">
    <name type="scientific">Trichinella nativa</name>
    <dbReference type="NCBI Taxonomy" id="6335"/>
    <lineage>
        <taxon>Eukaryota</taxon>
        <taxon>Metazoa</taxon>
        <taxon>Ecdysozoa</taxon>
        <taxon>Nematoda</taxon>
        <taxon>Enoplea</taxon>
        <taxon>Dorylaimia</taxon>
        <taxon>Trichinellida</taxon>
        <taxon>Trichinellidae</taxon>
        <taxon>Trichinella</taxon>
    </lineage>
</organism>
<proteinExistence type="predicted"/>
<sequence>MTVVLKLFWAATHIRKREPIQNSVRSKSFTTLDGRSSSFQFVLLRRPCRVSASFLSTDTDQISLLRSEITQVPSLRKLLDSSKKYTIVFDYVTSYAIIRIRDNQDPCCYHCSQDKPN</sequence>
<keyword evidence="2" id="KW-1185">Reference proteome</keyword>